<evidence type="ECO:0000313" key="7">
    <source>
        <dbReference type="EMBL" id="KAF7598151.1"/>
    </source>
</evidence>
<feature type="transmembrane region" description="Helical" evidence="6">
    <location>
        <begin position="200"/>
        <end position="220"/>
    </location>
</feature>
<keyword evidence="10" id="KW-1185">Reference proteome</keyword>
<evidence type="ECO:0000313" key="8">
    <source>
        <dbReference type="EMBL" id="PAS91826.1"/>
    </source>
</evidence>
<feature type="transmembrane region" description="Helical" evidence="6">
    <location>
        <begin position="240"/>
        <end position="263"/>
    </location>
</feature>
<accession>A0A272EP54</accession>
<dbReference type="EMBL" id="NMRN01000058">
    <property type="protein sequence ID" value="PAS91826.1"/>
    <property type="molecule type" value="Genomic_DNA"/>
</dbReference>
<name>A0A272EP54_9RHOO</name>
<dbReference type="PANTHER" id="PTHR30520">
    <property type="entry name" value="FORMATE TRANSPORTER-RELATED"/>
    <property type="match status" value="1"/>
</dbReference>
<dbReference type="PANTHER" id="PTHR30520:SF8">
    <property type="entry name" value="NITRITE TRANSPORTER NIRC"/>
    <property type="match status" value="1"/>
</dbReference>
<dbReference type="Proteomes" id="UP000623509">
    <property type="component" value="Unassembled WGS sequence"/>
</dbReference>
<feature type="transmembrane region" description="Helical" evidence="6">
    <location>
        <begin position="45"/>
        <end position="66"/>
    </location>
</feature>
<dbReference type="Pfam" id="PF01226">
    <property type="entry name" value="Form_Nir_trans"/>
    <property type="match status" value="1"/>
</dbReference>
<feature type="transmembrane region" description="Helical" evidence="6">
    <location>
        <begin position="165"/>
        <end position="191"/>
    </location>
</feature>
<dbReference type="EMBL" id="MDUX01000061">
    <property type="protein sequence ID" value="KAF7598151.1"/>
    <property type="molecule type" value="Genomic_DNA"/>
</dbReference>
<evidence type="ECO:0000256" key="5">
    <source>
        <dbReference type="ARBA" id="ARBA00049660"/>
    </source>
</evidence>
<dbReference type="GO" id="GO:0015499">
    <property type="term" value="F:formate transmembrane transporter activity"/>
    <property type="evidence" value="ECO:0007669"/>
    <property type="project" value="TreeGrafter"/>
</dbReference>
<keyword evidence="2 6" id="KW-0812">Transmembrane</keyword>
<dbReference type="InterPro" id="IPR000292">
    <property type="entry name" value="For/NO2_transpt"/>
</dbReference>
<evidence type="ECO:0000256" key="4">
    <source>
        <dbReference type="ARBA" id="ARBA00023136"/>
    </source>
</evidence>
<evidence type="ECO:0000256" key="3">
    <source>
        <dbReference type="ARBA" id="ARBA00022989"/>
    </source>
</evidence>
<proteinExistence type="inferred from homology"/>
<evidence type="ECO:0000313" key="10">
    <source>
        <dbReference type="Proteomes" id="UP000623509"/>
    </source>
</evidence>
<evidence type="ECO:0000313" key="9">
    <source>
        <dbReference type="Proteomes" id="UP000216107"/>
    </source>
</evidence>
<organism evidence="8 9">
    <name type="scientific">Candidatus Dactylopiibacterium carminicum</name>
    <dbReference type="NCBI Taxonomy" id="857335"/>
    <lineage>
        <taxon>Bacteria</taxon>
        <taxon>Pseudomonadati</taxon>
        <taxon>Pseudomonadota</taxon>
        <taxon>Betaproteobacteria</taxon>
        <taxon>Rhodocyclales</taxon>
        <taxon>Rhodocyclaceae</taxon>
        <taxon>Candidatus Dactylopiibacterium</taxon>
    </lineage>
</organism>
<keyword evidence="3 6" id="KW-1133">Transmembrane helix</keyword>
<dbReference type="InterPro" id="IPR023271">
    <property type="entry name" value="Aquaporin-like"/>
</dbReference>
<dbReference type="Proteomes" id="UP000216107">
    <property type="component" value="Unassembled WGS sequence"/>
</dbReference>
<reference evidence="8 9" key="2">
    <citation type="submission" date="2017-07" db="EMBL/GenBank/DDBJ databases">
        <title>Candidatus Dactylopiibacterium carminicum, a nitrogen-fixing symbiont of the cochineal insect Dactylopius coccus and Dactylopius opuntiae (Hemiptera: Coccoidea: Dactylopiidae).</title>
        <authorList>
            <person name="Vera A."/>
        </authorList>
    </citation>
    <scope>NUCLEOTIDE SEQUENCE [LARGE SCALE GENOMIC DNA]</scope>
    <source>
        <strain evidence="8 9">NFDCM</strain>
    </source>
</reference>
<protein>
    <submittedName>
        <fullName evidence="8">Transporter</fullName>
    </submittedName>
</protein>
<comment type="subcellular location">
    <subcellularLocation>
        <location evidence="1">Membrane</location>
        <topology evidence="1">Multi-pass membrane protein</topology>
    </subcellularLocation>
</comment>
<comment type="caution">
    <text evidence="8">The sequence shown here is derived from an EMBL/GenBank/DDBJ whole genome shotgun (WGS) entry which is preliminary data.</text>
</comment>
<reference evidence="7 10" key="1">
    <citation type="submission" date="2016-08" db="EMBL/GenBank/DDBJ databases">
        <title>Candidatus Dactylopiibacterium carminicum genome sequence.</title>
        <authorList>
            <person name="Ramirez-Puebla S.T."/>
            <person name="Ormeno-Orrillo E."/>
            <person name="Vera-Ponce De Leon A."/>
            <person name="Luis L."/>
            <person name="Sanchez-Flores A."/>
            <person name="Monica R."/>
            <person name="Martinez-Romero E."/>
        </authorList>
    </citation>
    <scope>NUCLEOTIDE SEQUENCE [LARGE SCALE GENOMIC DNA]</scope>
    <source>
        <strain evidence="7">END1</strain>
    </source>
</reference>
<sequence>MRKRHLAVTLPLEQCCIMIDRPYVEKSAASGVRKISLLERDPGRYLARAILAGMYLSIIVFVYWSLAHNLHDSPFGKVISSAFFGVGLCIIVFTNAELFTSNNMYLAVSSAEGKTTWLQSVLLWTVCYAGNLIGAIIVALLLYGAGTLDALPLDHALYDGAAHKVHQGAFAIFIKGILANWIVCLAVRLALSMKEDIAKITIMITVVFIFLYLSFEHSIANMGTFSMSLFGNGSITAREAIFNLVFATAGNIVGGALFVGIPFRYINPAEIRGNGS</sequence>
<feature type="transmembrane region" description="Helical" evidence="6">
    <location>
        <begin position="121"/>
        <end position="145"/>
    </location>
</feature>
<evidence type="ECO:0000256" key="6">
    <source>
        <dbReference type="SAM" id="Phobius"/>
    </source>
</evidence>
<dbReference type="InterPro" id="IPR024002">
    <property type="entry name" value="For/NO2_transpt_CS"/>
</dbReference>
<dbReference type="Gene3D" id="1.20.1080.10">
    <property type="entry name" value="Glycerol uptake facilitator protein"/>
    <property type="match status" value="1"/>
</dbReference>
<dbReference type="GO" id="GO:0005886">
    <property type="term" value="C:plasma membrane"/>
    <property type="evidence" value="ECO:0007669"/>
    <property type="project" value="TreeGrafter"/>
</dbReference>
<dbReference type="AlphaFoldDB" id="A0A272EP54"/>
<gene>
    <name evidence="7" type="ORF">BGI27_14825</name>
    <name evidence="8" type="ORF">CGU29_14310</name>
</gene>
<keyword evidence="4 6" id="KW-0472">Membrane</keyword>
<dbReference type="PROSITE" id="PS01006">
    <property type="entry name" value="FORMATE_NITRITE_TP_2"/>
    <property type="match status" value="1"/>
</dbReference>
<comment type="similarity">
    <text evidence="5">Belongs to the FNT transporter (TC 1.A.16) family.</text>
</comment>
<feature type="transmembrane region" description="Helical" evidence="6">
    <location>
        <begin position="78"/>
        <end position="100"/>
    </location>
</feature>
<dbReference type="OrthoDB" id="9786493at2"/>
<evidence type="ECO:0000256" key="2">
    <source>
        <dbReference type="ARBA" id="ARBA00022692"/>
    </source>
</evidence>
<evidence type="ECO:0000256" key="1">
    <source>
        <dbReference type="ARBA" id="ARBA00004141"/>
    </source>
</evidence>